<dbReference type="InterPro" id="IPR011006">
    <property type="entry name" value="CheY-like_superfamily"/>
</dbReference>
<reference evidence="1" key="1">
    <citation type="journal article" date="2009" name="J. Antibiot.">
        <title>Prodigiosin biosynthesis gene cluster in the roseophilin producer Streptomyces griseoviridis.</title>
        <authorList>
            <person name="Kawasaki T."/>
            <person name="Sakurai F."/>
            <person name="Nagatsuka S."/>
            <person name="Hayakawa Y."/>
        </authorList>
    </citation>
    <scope>NUCLEOTIDE SEQUENCE</scope>
    <source>
        <strain evidence="1">2464-S5</strain>
    </source>
</reference>
<protein>
    <submittedName>
        <fullName evidence="1">Putative response regulator</fullName>
    </submittedName>
</protein>
<gene>
    <name evidence="1" type="primary">rphZ</name>
</gene>
<evidence type="ECO:0000313" key="1">
    <source>
        <dbReference type="EMBL" id="BAG84257.1"/>
    </source>
</evidence>
<dbReference type="Gene3D" id="3.40.50.2300">
    <property type="match status" value="1"/>
</dbReference>
<dbReference type="EMBL" id="AB469822">
    <property type="protein sequence ID" value="BAG84257.1"/>
    <property type="molecule type" value="Genomic_DNA"/>
</dbReference>
<name>B6VRR7_STRGD</name>
<accession>B6VRR7</accession>
<dbReference type="SUPFAM" id="SSF52172">
    <property type="entry name" value="CheY-like"/>
    <property type="match status" value="1"/>
</dbReference>
<dbReference type="AlphaFoldDB" id="B6VRR7"/>
<sequence>MLAWSSLRLCRDCTDDDAGESYVRFLLPRYSLAACVRNAGVLYGGTGAGMPSAGPAGHGKRGRGPGPLTNIRVLVCCDRAIMSAGLRALLEQRGMEVSAETSGQQAVRSAAERRPDAVLIVAPTLTLEHKGELAELARASKVVLLTNAEDVPRSLEALCLGVRAVLSVDSSDESTWCWCCGRSWRRTRWWCPPPRSRAWNGPRAARRCLPGPLCGKRVRSPEGKPR</sequence>
<organism evidence="1">
    <name type="scientific">Streptomyces griseoviridis</name>
    <dbReference type="NCBI Taxonomy" id="45398"/>
    <lineage>
        <taxon>Bacteria</taxon>
        <taxon>Bacillati</taxon>
        <taxon>Actinomycetota</taxon>
        <taxon>Actinomycetes</taxon>
        <taxon>Kitasatosporales</taxon>
        <taxon>Streptomycetaceae</taxon>
        <taxon>Streptomyces</taxon>
    </lineage>
</organism>
<proteinExistence type="predicted"/>